<dbReference type="InterPro" id="IPR036020">
    <property type="entry name" value="WW_dom_sf"/>
</dbReference>
<dbReference type="PROSITE" id="PS50020">
    <property type="entry name" value="WW_DOMAIN_2"/>
    <property type="match status" value="1"/>
</dbReference>
<feature type="compositionally biased region" description="Polar residues" evidence="1">
    <location>
        <begin position="71"/>
        <end position="98"/>
    </location>
</feature>
<dbReference type="SMART" id="SM00456">
    <property type="entry name" value="WW"/>
    <property type="match status" value="1"/>
</dbReference>
<evidence type="ECO:0000256" key="1">
    <source>
        <dbReference type="SAM" id="MobiDB-lite"/>
    </source>
</evidence>
<reference evidence="3 4" key="1">
    <citation type="submission" date="2020-03" db="EMBL/GenBank/DDBJ databases">
        <title>Draft Genome Sequence of Cudoniella acicularis.</title>
        <authorList>
            <person name="Buettner E."/>
            <person name="Kellner H."/>
        </authorList>
    </citation>
    <scope>NUCLEOTIDE SEQUENCE [LARGE SCALE GENOMIC DNA]</scope>
    <source>
        <strain evidence="3 4">DSM 108380</strain>
    </source>
</reference>
<keyword evidence="4" id="KW-1185">Reference proteome</keyword>
<name>A0A8H4RFF4_9HELO</name>
<feature type="compositionally biased region" description="Low complexity" evidence="1">
    <location>
        <begin position="138"/>
        <end position="149"/>
    </location>
</feature>
<protein>
    <recommendedName>
        <fullName evidence="2">WW domain-containing protein</fullName>
    </recommendedName>
</protein>
<dbReference type="Proteomes" id="UP000566819">
    <property type="component" value="Unassembled WGS sequence"/>
</dbReference>
<dbReference type="Gene3D" id="2.20.70.10">
    <property type="match status" value="1"/>
</dbReference>
<evidence type="ECO:0000313" key="3">
    <source>
        <dbReference type="EMBL" id="KAF4627903.1"/>
    </source>
</evidence>
<dbReference type="CDD" id="cd00201">
    <property type="entry name" value="WW"/>
    <property type="match status" value="1"/>
</dbReference>
<feature type="compositionally biased region" description="Polar residues" evidence="1">
    <location>
        <begin position="285"/>
        <end position="300"/>
    </location>
</feature>
<dbReference type="InterPro" id="IPR001202">
    <property type="entry name" value="WW_dom"/>
</dbReference>
<feature type="compositionally biased region" description="Polar residues" evidence="1">
    <location>
        <begin position="412"/>
        <end position="437"/>
    </location>
</feature>
<dbReference type="SUPFAM" id="SSF51045">
    <property type="entry name" value="WW domain"/>
    <property type="match status" value="1"/>
</dbReference>
<comment type="caution">
    <text evidence="3">The sequence shown here is derived from an EMBL/GenBank/DDBJ whole genome shotgun (WGS) entry which is preliminary data.</text>
</comment>
<feature type="compositionally biased region" description="Polar residues" evidence="1">
    <location>
        <begin position="191"/>
        <end position="217"/>
    </location>
</feature>
<evidence type="ECO:0000259" key="2">
    <source>
        <dbReference type="PROSITE" id="PS50020"/>
    </source>
</evidence>
<feature type="region of interest" description="Disordered" evidence="1">
    <location>
        <begin position="138"/>
        <end position="217"/>
    </location>
</feature>
<gene>
    <name evidence="3" type="ORF">G7Y89_g10244</name>
</gene>
<accession>A0A8H4RFF4</accession>
<evidence type="ECO:0000313" key="4">
    <source>
        <dbReference type="Proteomes" id="UP000566819"/>
    </source>
</evidence>
<feature type="region of interest" description="Disordered" evidence="1">
    <location>
        <begin position="254"/>
        <end position="375"/>
    </location>
</feature>
<feature type="region of interest" description="Disordered" evidence="1">
    <location>
        <begin position="71"/>
        <end position="122"/>
    </location>
</feature>
<feature type="compositionally biased region" description="Polar residues" evidence="1">
    <location>
        <begin position="308"/>
        <end position="324"/>
    </location>
</feature>
<feature type="compositionally biased region" description="Low complexity" evidence="1">
    <location>
        <begin position="351"/>
        <end position="360"/>
    </location>
</feature>
<dbReference type="AlphaFoldDB" id="A0A8H4RFF4"/>
<sequence>MTAPPGPPPPQQENLPPGWKLHWSSVYSTSYYVNIYTEESTWVLPTEPALDPTRPMQSFQNEAPRLQYQQQQNLSHVEHTPQSQTQPLAQHLESQVNQGEHFYNPAQAPPAAQQQQNPPHVEYTPQLQTQPWAEHYNPAQAIPPSQQPQFNQIQSLPQPQQPTVRYQQQVNQGGYFPQQHQAQPQIRHQQNSQEGSFPQPYETQRPFQSHQVSQEANYPQAYETRLPIQPQQNSQETIFQQHQAQPPQINQAEYWRPPTQTHPPNEIPQQKPDASLYTAPPPGQYENQTVSPTQQATTPQYFPYPPGKTSSETISPAPQTTTGQYFPPPPPYLPDGSSSEHLDFKPPLPLPLQQQQQYPSQGPPTTPTQPAASGQRMHNMMEQAGQFGTQMSAHTRAFGTKIGNKVGFGPSATPSGNQPPANNQELTNATGIHNSADASHPGKDHKDWKDRTDEEKKASYKKWGKRAAIGVGAVAAVVVGVEVIDAVSNLGDASDAVGSFGGAGDAASNAASNASIMASANAASLASAIACQDAGNF</sequence>
<dbReference type="EMBL" id="JAAMPI010000892">
    <property type="protein sequence ID" value="KAF4627903.1"/>
    <property type="molecule type" value="Genomic_DNA"/>
</dbReference>
<dbReference type="PROSITE" id="PS01159">
    <property type="entry name" value="WW_DOMAIN_1"/>
    <property type="match status" value="1"/>
</dbReference>
<feature type="domain" description="WW" evidence="2">
    <location>
        <begin position="13"/>
        <end position="47"/>
    </location>
</feature>
<proteinExistence type="predicted"/>
<organism evidence="3 4">
    <name type="scientific">Cudoniella acicularis</name>
    <dbReference type="NCBI Taxonomy" id="354080"/>
    <lineage>
        <taxon>Eukaryota</taxon>
        <taxon>Fungi</taxon>
        <taxon>Dikarya</taxon>
        <taxon>Ascomycota</taxon>
        <taxon>Pezizomycotina</taxon>
        <taxon>Leotiomycetes</taxon>
        <taxon>Helotiales</taxon>
        <taxon>Tricladiaceae</taxon>
        <taxon>Cudoniella</taxon>
    </lineage>
</organism>
<feature type="compositionally biased region" description="Low complexity" evidence="1">
    <location>
        <begin position="104"/>
        <end position="119"/>
    </location>
</feature>
<feature type="compositionally biased region" description="Low complexity" evidence="1">
    <location>
        <begin position="157"/>
        <end position="190"/>
    </location>
</feature>
<feature type="compositionally biased region" description="Basic and acidic residues" evidence="1">
    <location>
        <begin position="440"/>
        <end position="453"/>
    </location>
</feature>
<feature type="region of interest" description="Disordered" evidence="1">
    <location>
        <begin position="404"/>
        <end position="453"/>
    </location>
</feature>